<dbReference type="Pfam" id="PF05605">
    <property type="entry name" value="zf-Di19"/>
    <property type="match status" value="1"/>
</dbReference>
<evidence type="ECO:0000259" key="2">
    <source>
        <dbReference type="PROSITE" id="PS50157"/>
    </source>
</evidence>
<dbReference type="SMART" id="SM00355">
    <property type="entry name" value="ZnF_C2H2"/>
    <property type="match status" value="2"/>
</dbReference>
<dbReference type="PROSITE" id="PS50157">
    <property type="entry name" value="ZINC_FINGER_C2H2_2"/>
    <property type="match status" value="1"/>
</dbReference>
<feature type="domain" description="C2H2-type" evidence="2">
    <location>
        <begin position="11"/>
        <end position="39"/>
    </location>
</feature>
<dbReference type="Gene3D" id="3.30.160.60">
    <property type="entry name" value="Classic Zinc Finger"/>
    <property type="match status" value="1"/>
</dbReference>
<dbReference type="SUPFAM" id="SSF57667">
    <property type="entry name" value="beta-beta-alpha zinc fingers"/>
    <property type="match status" value="1"/>
</dbReference>
<dbReference type="InterPro" id="IPR036236">
    <property type="entry name" value="Znf_C2H2_sf"/>
</dbReference>
<dbReference type="InterPro" id="IPR008598">
    <property type="entry name" value="Di19_Zn-bd"/>
</dbReference>
<name>A0AAU6PXB5_9VIRU</name>
<proteinExistence type="predicted"/>
<dbReference type="InterPro" id="IPR013087">
    <property type="entry name" value="Znf_C2H2_type"/>
</dbReference>
<protein>
    <submittedName>
        <fullName evidence="3">Zinc finger protein</fullName>
    </submittedName>
</protein>
<dbReference type="EMBL" id="PP467602">
    <property type="protein sequence ID" value="WYC14549.1"/>
    <property type="molecule type" value="Genomic_DNA"/>
</dbReference>
<keyword evidence="1" id="KW-0862">Zinc</keyword>
<organism evidence="3">
    <name type="scientific">Ligamenvirales sp</name>
    <dbReference type="NCBI Taxonomy" id="2832923"/>
    <lineage>
        <taxon>Viruses</taxon>
        <taxon>Adnaviria</taxon>
        <taxon>Zilligvirae</taxon>
        <taxon>Taleaviricota</taxon>
        <taxon>Tokiviricetes</taxon>
        <taxon>Ligamenvirales</taxon>
    </lineage>
</organism>
<keyword evidence="1" id="KW-0863">Zinc-finger</keyword>
<sequence>MRYSVMRSNIYVCPVCGVKYRHVSNLVRHYRTAHIQAYEPYTCPACSARLNDRTALLDHLWEHQMDGKLALTYLAMLKRSKWRSRRRRRAVEIVMSTLALKPIPISRCRHDEWIVEYETATSGCFKRVRRVCPVCGASVTYTEHL</sequence>
<keyword evidence="1" id="KW-0479">Metal-binding</keyword>
<evidence type="ECO:0000256" key="1">
    <source>
        <dbReference type="PROSITE-ProRule" id="PRU00042"/>
    </source>
</evidence>
<reference evidence="3" key="2">
    <citation type="submission" date="2024-03" db="EMBL/GenBank/DDBJ databases">
        <authorList>
            <person name="Roux S."/>
            <person name="Duan C."/>
        </authorList>
    </citation>
    <scope>NUCLEOTIDE SEQUENCE</scope>
    <source>
        <strain evidence="3">Chiyou-1</strain>
    </source>
</reference>
<reference evidence="3" key="1">
    <citation type="journal article" date="2023" name="ISME Commun">
        <title>Diversity of Bathyarchaeia viruses in metagenomes and virus-encoded CRISPR system components.</title>
        <authorList>
            <person name="Duan C."/>
            <person name="Liu Y."/>
            <person name="Liu Y."/>
            <person name="Liu L."/>
            <person name="Cai M."/>
            <person name="Zhang R."/>
            <person name="Zeng Q."/>
            <person name="Koonin E.V."/>
            <person name="Krupovic M."/>
            <person name="Li M."/>
        </authorList>
    </citation>
    <scope>NUCLEOTIDE SEQUENCE</scope>
    <source>
        <strain evidence="3">Chiyou-1</strain>
    </source>
</reference>
<dbReference type="GO" id="GO:0008270">
    <property type="term" value="F:zinc ion binding"/>
    <property type="evidence" value="ECO:0007669"/>
    <property type="project" value="UniProtKB-KW"/>
</dbReference>
<accession>A0AAU6PXB5</accession>
<dbReference type="PROSITE" id="PS00028">
    <property type="entry name" value="ZINC_FINGER_C2H2_1"/>
    <property type="match status" value="2"/>
</dbReference>
<evidence type="ECO:0000313" key="3">
    <source>
        <dbReference type="EMBL" id="WYC14549.1"/>
    </source>
</evidence>